<dbReference type="Proteomes" id="UP000663090">
    <property type="component" value="Chromosome"/>
</dbReference>
<dbReference type="Pfam" id="PF13416">
    <property type="entry name" value="SBP_bac_8"/>
    <property type="match status" value="1"/>
</dbReference>
<sequence>MTWKASLGALALTLVACSESPDPEPTPPRPVRAVLFPYIPDTVGDGFASLKARLEADFEREHSDIDLDIVFDATLDTYDLADDGVLSQLLGTGPAAAQVVEVDTLILGSLASKGWIQPVAPEPDTLHPAAEEAVRISGTGYGVPTYLCTYVVYSRTTNIRSATDGASLVDILRASAPGKRPLAANFSGSWTLPSSYLDAWRDTHPASAIPNALALPLDSAALASFETVVESCASEPGVNPCLDGAYADNTAAEEAFAQEQANGFIGYTERLAPILKSRPGMALPDVISVPLGKGSATTVFVDALVVNANCTGTCAQDARAFTTFLSRPEVRSLIAFSGEGPSGTLPRYLLQANRAFYEREPARSDVMYRKFAPLIDGARPFPSQGFPENRKALQAALLEALRESR</sequence>
<organism evidence="1 2">
    <name type="scientific">Myxococcus landrumensis</name>
    <dbReference type="NCBI Taxonomy" id="2813577"/>
    <lineage>
        <taxon>Bacteria</taxon>
        <taxon>Pseudomonadati</taxon>
        <taxon>Myxococcota</taxon>
        <taxon>Myxococcia</taxon>
        <taxon>Myxococcales</taxon>
        <taxon>Cystobacterineae</taxon>
        <taxon>Myxococcaceae</taxon>
        <taxon>Myxococcus</taxon>
    </lineage>
</organism>
<accession>A0ABX7N9I7</accession>
<protein>
    <submittedName>
        <fullName evidence="1">Extracellular solute-binding protein</fullName>
    </submittedName>
</protein>
<reference evidence="1 2" key="1">
    <citation type="submission" date="2021-02" db="EMBL/GenBank/DDBJ databases">
        <title>De Novo genome assembly of isolated myxobacteria.</title>
        <authorList>
            <person name="Stevens D.C."/>
        </authorList>
    </citation>
    <scope>NUCLEOTIDE SEQUENCE [LARGE SCALE GENOMIC DNA]</scope>
    <source>
        <strain evidence="1 2">SCHIC003</strain>
    </source>
</reference>
<gene>
    <name evidence="1" type="ORF">JY572_38195</name>
</gene>
<dbReference type="PROSITE" id="PS51257">
    <property type="entry name" value="PROKAR_LIPOPROTEIN"/>
    <property type="match status" value="1"/>
</dbReference>
<name>A0ABX7N9I7_9BACT</name>
<dbReference type="InterPro" id="IPR006059">
    <property type="entry name" value="SBP"/>
</dbReference>
<evidence type="ECO:0000313" key="2">
    <source>
        <dbReference type="Proteomes" id="UP000663090"/>
    </source>
</evidence>
<keyword evidence="2" id="KW-1185">Reference proteome</keyword>
<evidence type="ECO:0000313" key="1">
    <source>
        <dbReference type="EMBL" id="QSQ14086.1"/>
    </source>
</evidence>
<proteinExistence type="predicted"/>
<dbReference type="RefSeq" id="WP_206715880.1">
    <property type="nucleotide sequence ID" value="NZ_CP071091.1"/>
</dbReference>
<dbReference type="Gene3D" id="3.40.190.10">
    <property type="entry name" value="Periplasmic binding protein-like II"/>
    <property type="match status" value="1"/>
</dbReference>
<dbReference type="EMBL" id="CP071091">
    <property type="protein sequence ID" value="QSQ14086.1"/>
    <property type="molecule type" value="Genomic_DNA"/>
</dbReference>
<dbReference type="SUPFAM" id="SSF53850">
    <property type="entry name" value="Periplasmic binding protein-like II"/>
    <property type="match status" value="1"/>
</dbReference>